<proteinExistence type="predicted"/>
<accession>A0A0E9P9A3</accession>
<sequence>MSWKPCRNCRNGSQSCSNVGSVFILFFITHAIFLLMWYEGVLERLSLR</sequence>
<keyword evidence="1" id="KW-0472">Membrane</keyword>
<feature type="transmembrane region" description="Helical" evidence="1">
    <location>
        <begin position="20"/>
        <end position="38"/>
    </location>
</feature>
<name>A0A0E9P9A3_ANGAN</name>
<evidence type="ECO:0000313" key="2">
    <source>
        <dbReference type="EMBL" id="JAH00650.1"/>
    </source>
</evidence>
<keyword evidence="1" id="KW-0812">Transmembrane</keyword>
<protein>
    <submittedName>
        <fullName evidence="2">Uncharacterized protein</fullName>
    </submittedName>
</protein>
<dbReference type="AlphaFoldDB" id="A0A0E9P9A3"/>
<organism evidence="2">
    <name type="scientific">Anguilla anguilla</name>
    <name type="common">European freshwater eel</name>
    <name type="synonym">Muraena anguilla</name>
    <dbReference type="NCBI Taxonomy" id="7936"/>
    <lineage>
        <taxon>Eukaryota</taxon>
        <taxon>Metazoa</taxon>
        <taxon>Chordata</taxon>
        <taxon>Craniata</taxon>
        <taxon>Vertebrata</taxon>
        <taxon>Euteleostomi</taxon>
        <taxon>Actinopterygii</taxon>
        <taxon>Neopterygii</taxon>
        <taxon>Teleostei</taxon>
        <taxon>Anguilliformes</taxon>
        <taxon>Anguillidae</taxon>
        <taxon>Anguilla</taxon>
    </lineage>
</organism>
<reference evidence="2" key="2">
    <citation type="journal article" date="2015" name="Fish Shellfish Immunol.">
        <title>Early steps in the European eel (Anguilla anguilla)-Vibrio vulnificus interaction in the gills: Role of the RtxA13 toxin.</title>
        <authorList>
            <person name="Callol A."/>
            <person name="Pajuelo D."/>
            <person name="Ebbesson L."/>
            <person name="Teles M."/>
            <person name="MacKenzie S."/>
            <person name="Amaro C."/>
        </authorList>
    </citation>
    <scope>NUCLEOTIDE SEQUENCE</scope>
</reference>
<dbReference type="EMBL" id="GBXM01107927">
    <property type="protein sequence ID" value="JAH00650.1"/>
    <property type="molecule type" value="Transcribed_RNA"/>
</dbReference>
<reference evidence="2" key="1">
    <citation type="submission" date="2014-11" db="EMBL/GenBank/DDBJ databases">
        <authorList>
            <person name="Amaro Gonzalez C."/>
        </authorList>
    </citation>
    <scope>NUCLEOTIDE SEQUENCE</scope>
</reference>
<keyword evidence="1" id="KW-1133">Transmembrane helix</keyword>
<evidence type="ECO:0000256" key="1">
    <source>
        <dbReference type="SAM" id="Phobius"/>
    </source>
</evidence>